<protein>
    <submittedName>
        <fullName evidence="2">Uncharacterized protein</fullName>
    </submittedName>
</protein>
<dbReference type="AlphaFoldDB" id="G9WEN7"/>
<keyword evidence="1" id="KW-0812">Transmembrane</keyword>
<name>G9WEN7_9LACO</name>
<evidence type="ECO:0000313" key="3">
    <source>
        <dbReference type="Proteomes" id="UP000004959"/>
    </source>
</evidence>
<proteinExistence type="predicted"/>
<gene>
    <name evidence="2" type="ORF">OKIT_0081</name>
</gene>
<dbReference type="EMBL" id="AFVZ01000001">
    <property type="protein sequence ID" value="EHN58210.1"/>
    <property type="molecule type" value="Genomic_DNA"/>
</dbReference>
<evidence type="ECO:0000313" key="2">
    <source>
        <dbReference type="EMBL" id="EHN58210.1"/>
    </source>
</evidence>
<dbReference type="RefSeq" id="WP_007744323.1">
    <property type="nucleotide sequence ID" value="NZ_CM001398.1"/>
</dbReference>
<dbReference type="HOGENOM" id="CLU_2058978_0_0_9"/>
<feature type="transmembrane region" description="Helical" evidence="1">
    <location>
        <begin position="13"/>
        <end position="37"/>
    </location>
</feature>
<dbReference type="STRING" id="336988.NT96_03615"/>
<keyword evidence="3" id="KW-1185">Reference proteome</keyword>
<accession>G9WEN7</accession>
<comment type="caution">
    <text evidence="2">The sequence shown here is derived from an EMBL/GenBank/DDBJ whole genome shotgun (WGS) entry which is preliminary data.</text>
</comment>
<keyword evidence="1" id="KW-0472">Membrane</keyword>
<sequence>MSNINIWITIVDWLYIILQQILFLGLGIALIWGGFFIRAHGFGLDQATAPAVKASKADSTDKPAAAPVAKKGLYKRYFWLYSGMWLLGSYLIIYQVIFAIISTLLSGGGANSGQAGSGY</sequence>
<organism evidence="2 3">
    <name type="scientific">Oenococcus kitaharae DSM 17330</name>
    <dbReference type="NCBI Taxonomy" id="1045004"/>
    <lineage>
        <taxon>Bacteria</taxon>
        <taxon>Bacillati</taxon>
        <taxon>Bacillota</taxon>
        <taxon>Bacilli</taxon>
        <taxon>Lactobacillales</taxon>
        <taxon>Lactobacillaceae</taxon>
        <taxon>Oenococcus</taxon>
    </lineage>
</organism>
<dbReference type="OrthoDB" id="2151981at2"/>
<keyword evidence="1" id="KW-1133">Transmembrane helix</keyword>
<dbReference type="Proteomes" id="UP000004959">
    <property type="component" value="Chromosome"/>
</dbReference>
<feature type="transmembrane region" description="Helical" evidence="1">
    <location>
        <begin position="78"/>
        <end position="101"/>
    </location>
</feature>
<dbReference type="PATRIC" id="fig|1045004.4.peg.82"/>
<reference evidence="2 3" key="1">
    <citation type="journal article" date="2012" name="PLoS ONE">
        <title>Functional divergence in the genus oenococcus as predicted by genome sequencing of the newly-described species, Oenococcus kitaharae.</title>
        <authorList>
            <person name="Borneman A.R."/>
            <person name="McCarthy J.M."/>
            <person name="Chambers P.J."/>
            <person name="Bartowsky E.J."/>
        </authorList>
    </citation>
    <scope>NUCLEOTIDE SEQUENCE [LARGE SCALE GENOMIC DNA]</scope>
    <source>
        <strain evidence="3">DSM17330</strain>
    </source>
</reference>
<evidence type="ECO:0000256" key="1">
    <source>
        <dbReference type="SAM" id="Phobius"/>
    </source>
</evidence>